<keyword evidence="3" id="KW-0813">Transport</keyword>
<proteinExistence type="inferred from homology"/>
<gene>
    <name evidence="6" type="ordered locus">Dde_0371</name>
</gene>
<dbReference type="RefSeq" id="WP_011366509.1">
    <property type="nucleotide sequence ID" value="NC_007519.1"/>
</dbReference>
<evidence type="ECO:0000256" key="3">
    <source>
        <dbReference type="ARBA" id="ARBA00022448"/>
    </source>
</evidence>
<organism evidence="6 7">
    <name type="scientific">Oleidesulfovibrio alaskensis (strain ATCC BAA-1058 / DSM 17464 / G20)</name>
    <name type="common">Desulfovibrio alaskensis</name>
    <dbReference type="NCBI Taxonomy" id="207559"/>
    <lineage>
        <taxon>Bacteria</taxon>
        <taxon>Pseudomonadati</taxon>
        <taxon>Thermodesulfobacteriota</taxon>
        <taxon>Desulfovibrionia</taxon>
        <taxon>Desulfovibrionales</taxon>
        <taxon>Desulfovibrionaceae</taxon>
        <taxon>Oleidesulfovibrio</taxon>
    </lineage>
</organism>
<evidence type="ECO:0000256" key="1">
    <source>
        <dbReference type="ARBA" id="ARBA00004196"/>
    </source>
</evidence>
<protein>
    <submittedName>
        <fullName evidence="6">ABC-type transporter, periplasmic subunit</fullName>
    </submittedName>
</protein>
<dbReference type="Gene3D" id="3.10.105.10">
    <property type="entry name" value="Dipeptide-binding Protein, Domain 3"/>
    <property type="match status" value="1"/>
</dbReference>
<sequence length="543" mass="59349">MFRSQASASARSVLPAPRSYGGTLAAVAFACVLVFSAHGAAAAATTAGQTVTVAMFQRIASLDPAHSSLYEPHSIAANVFETLVTVSRNGTVQPAVAESWNVTPDGRRWTFTLHEGRSFHDGSPLNAYAVEYSFQRLMDPAHPQYTPYPDWKRLLFGQVNSIRALDDNTLEIELDNPYAPLLHNLATPGASIVSPRSLQEMHDGRTAIPAGSGPFRVASYSPEAVTLIPAAGHTPPPRCNVRYEYYASSSSALEALLSGRADIVPGLTEQDEKTAQRLGAYTIIRHPQLSVIFLACNGASEKMRSPEIRRAVSLSINRNSLATVVLGANGMPATGLLPPEMWAKDHSLPPYEYAPDKARQLLLRSGYPQGISLTALQLDASRPFMPSPRLFAVTLKYLMAGAGITLSIETLPPDALRERRAQGDYDLFINAWVADTADPDNLYSTHLYAGPDNPLHRVHIPELDRLIEESVSTPVRGERARAYRRIQRIEREQMPCIPVMHSSLPVILRRGISGMRITTGSYLIFRNTVKTAPADRAQQRPAP</sequence>
<dbReference type="GO" id="GO:1904680">
    <property type="term" value="F:peptide transmembrane transporter activity"/>
    <property type="evidence" value="ECO:0007669"/>
    <property type="project" value="TreeGrafter"/>
</dbReference>
<dbReference type="InterPro" id="IPR000914">
    <property type="entry name" value="SBP_5_dom"/>
</dbReference>
<dbReference type="Proteomes" id="UP000002710">
    <property type="component" value="Chromosome"/>
</dbReference>
<dbReference type="KEGG" id="dde:Dde_0371"/>
<dbReference type="EMBL" id="CP000112">
    <property type="protein sequence ID" value="ABB37172.1"/>
    <property type="molecule type" value="Genomic_DNA"/>
</dbReference>
<evidence type="ECO:0000256" key="2">
    <source>
        <dbReference type="ARBA" id="ARBA00005695"/>
    </source>
</evidence>
<dbReference type="Gene3D" id="3.90.76.10">
    <property type="entry name" value="Dipeptide-binding Protein, Domain 1"/>
    <property type="match status" value="1"/>
</dbReference>
<comment type="similarity">
    <text evidence="2">Belongs to the bacterial solute-binding protein 5 family.</text>
</comment>
<dbReference type="AlphaFoldDB" id="Q316H4"/>
<comment type="subcellular location">
    <subcellularLocation>
        <location evidence="1">Cell envelope</location>
    </subcellularLocation>
</comment>
<dbReference type="InterPro" id="IPR039424">
    <property type="entry name" value="SBP_5"/>
</dbReference>
<name>Q316H4_OLEA2</name>
<dbReference type="eggNOG" id="COG0747">
    <property type="taxonomic scope" value="Bacteria"/>
</dbReference>
<dbReference type="GO" id="GO:0030288">
    <property type="term" value="C:outer membrane-bounded periplasmic space"/>
    <property type="evidence" value="ECO:0007669"/>
    <property type="project" value="UniProtKB-ARBA"/>
</dbReference>
<feature type="domain" description="Solute-binding protein family 5" evidence="5">
    <location>
        <begin position="91"/>
        <end position="451"/>
    </location>
</feature>
<evidence type="ECO:0000313" key="7">
    <source>
        <dbReference type="Proteomes" id="UP000002710"/>
    </source>
</evidence>
<keyword evidence="4" id="KW-0732">Signal</keyword>
<dbReference type="PANTHER" id="PTHR30290:SF10">
    <property type="entry name" value="PERIPLASMIC OLIGOPEPTIDE-BINDING PROTEIN-RELATED"/>
    <property type="match status" value="1"/>
</dbReference>
<evidence type="ECO:0000259" key="5">
    <source>
        <dbReference type="Pfam" id="PF00496"/>
    </source>
</evidence>
<dbReference type="GO" id="GO:0015833">
    <property type="term" value="P:peptide transport"/>
    <property type="evidence" value="ECO:0007669"/>
    <property type="project" value="TreeGrafter"/>
</dbReference>
<dbReference type="SUPFAM" id="SSF53850">
    <property type="entry name" value="Periplasmic binding protein-like II"/>
    <property type="match status" value="1"/>
</dbReference>
<keyword evidence="7" id="KW-1185">Reference proteome</keyword>
<accession>Q316H4</accession>
<dbReference type="STRING" id="207559.Dde_0371"/>
<evidence type="ECO:0000256" key="4">
    <source>
        <dbReference type="ARBA" id="ARBA00022729"/>
    </source>
</evidence>
<evidence type="ECO:0000313" key="6">
    <source>
        <dbReference type="EMBL" id="ABB37172.1"/>
    </source>
</evidence>
<dbReference type="InterPro" id="IPR030678">
    <property type="entry name" value="Peptide/Ni-bd"/>
</dbReference>
<dbReference type="PANTHER" id="PTHR30290">
    <property type="entry name" value="PERIPLASMIC BINDING COMPONENT OF ABC TRANSPORTER"/>
    <property type="match status" value="1"/>
</dbReference>
<dbReference type="PIRSF" id="PIRSF002741">
    <property type="entry name" value="MppA"/>
    <property type="match status" value="1"/>
</dbReference>
<reference evidence="6 7" key="1">
    <citation type="journal article" date="2011" name="J. Bacteriol.">
        <title>Complete genome sequence and updated annotation of Desulfovibrio alaskensis G20.</title>
        <authorList>
            <person name="Hauser L.J."/>
            <person name="Land M.L."/>
            <person name="Brown S.D."/>
            <person name="Larimer F."/>
            <person name="Keller K.L."/>
            <person name="Rapp-Giles B.J."/>
            <person name="Price M.N."/>
            <person name="Lin M."/>
            <person name="Bruce D.C."/>
            <person name="Detter J.C."/>
            <person name="Tapia R."/>
            <person name="Han C.S."/>
            <person name="Goodwin L.A."/>
            <person name="Cheng J.F."/>
            <person name="Pitluck S."/>
            <person name="Copeland A."/>
            <person name="Lucas S."/>
            <person name="Nolan M."/>
            <person name="Lapidus A.L."/>
            <person name="Palumbo A.V."/>
            <person name="Wall J.D."/>
        </authorList>
    </citation>
    <scope>NUCLEOTIDE SEQUENCE [LARGE SCALE GENOMIC DNA]</scope>
    <source>
        <strain evidence="7">ATCC BAA 1058 / DSM 17464 / G20</strain>
    </source>
</reference>
<dbReference type="CDD" id="cd08495">
    <property type="entry name" value="PBP2_NikA_DppA_OppA_like_8"/>
    <property type="match status" value="1"/>
</dbReference>
<dbReference type="HOGENOM" id="CLU_017028_7_4_7"/>
<dbReference type="Gene3D" id="3.40.190.10">
    <property type="entry name" value="Periplasmic binding protein-like II"/>
    <property type="match status" value="1"/>
</dbReference>
<dbReference type="PROSITE" id="PS51257">
    <property type="entry name" value="PROKAR_LIPOPROTEIN"/>
    <property type="match status" value="1"/>
</dbReference>
<dbReference type="GO" id="GO:0043190">
    <property type="term" value="C:ATP-binding cassette (ABC) transporter complex"/>
    <property type="evidence" value="ECO:0007669"/>
    <property type="project" value="InterPro"/>
</dbReference>
<dbReference type="Pfam" id="PF00496">
    <property type="entry name" value="SBP_bac_5"/>
    <property type="match status" value="1"/>
</dbReference>